<dbReference type="Proteomes" id="UP000295192">
    <property type="component" value="Unassembled WGS sequence"/>
</dbReference>
<name>A0A484BK23_DRONA</name>
<keyword evidence="3" id="KW-1185">Reference proteome</keyword>
<feature type="region of interest" description="Disordered" evidence="1">
    <location>
        <begin position="78"/>
        <end position="119"/>
    </location>
</feature>
<protein>
    <submittedName>
        <fullName evidence="2">Uncharacterized protein</fullName>
    </submittedName>
</protein>
<sequence length="119" mass="13293">MVPVPVPSQCQSKFQFHFQLVVAGAASLWPVARSDDVPQYAGIIRQQQQQEQQQPQRDRWELASCSWAWRIVWQPDRQGATPTQARQLINAPAEEPASKYATCNTNSSSSSSSSNNFDG</sequence>
<accession>A0A484BK23</accession>
<organism evidence="2 3">
    <name type="scientific">Drosophila navojoa</name>
    <name type="common">Fruit fly</name>
    <dbReference type="NCBI Taxonomy" id="7232"/>
    <lineage>
        <taxon>Eukaryota</taxon>
        <taxon>Metazoa</taxon>
        <taxon>Ecdysozoa</taxon>
        <taxon>Arthropoda</taxon>
        <taxon>Hexapoda</taxon>
        <taxon>Insecta</taxon>
        <taxon>Pterygota</taxon>
        <taxon>Neoptera</taxon>
        <taxon>Endopterygota</taxon>
        <taxon>Diptera</taxon>
        <taxon>Brachycera</taxon>
        <taxon>Muscomorpha</taxon>
        <taxon>Ephydroidea</taxon>
        <taxon>Drosophilidae</taxon>
        <taxon>Drosophila</taxon>
    </lineage>
</organism>
<dbReference type="EMBL" id="LSRL02000032">
    <property type="protein sequence ID" value="TDG48562.1"/>
    <property type="molecule type" value="Genomic_DNA"/>
</dbReference>
<evidence type="ECO:0000313" key="2">
    <source>
        <dbReference type="EMBL" id="TDG48562.1"/>
    </source>
</evidence>
<comment type="caution">
    <text evidence="2">The sequence shown here is derived from an EMBL/GenBank/DDBJ whole genome shotgun (WGS) entry which is preliminary data.</text>
</comment>
<proteinExistence type="predicted"/>
<reference evidence="2 3" key="1">
    <citation type="journal article" date="2019" name="J. Hered.">
        <title>An Improved Genome Assembly for Drosophila navojoa, the Basal Species in the mojavensis Cluster.</title>
        <authorList>
            <person name="Vanderlinde T."/>
            <person name="Dupim E.G."/>
            <person name="Nazario-Yepiz N.O."/>
            <person name="Carvalho A.B."/>
        </authorList>
    </citation>
    <scope>NUCLEOTIDE SEQUENCE [LARGE SCALE GENOMIC DNA]</scope>
    <source>
        <strain evidence="2">Navoj_Jal97</strain>
        <tissue evidence="2">Whole organism</tissue>
    </source>
</reference>
<gene>
    <name evidence="2" type="ORF">AWZ03_005106</name>
</gene>
<feature type="compositionally biased region" description="Low complexity" evidence="1">
    <location>
        <begin position="106"/>
        <end position="119"/>
    </location>
</feature>
<evidence type="ECO:0000313" key="3">
    <source>
        <dbReference type="Proteomes" id="UP000295192"/>
    </source>
</evidence>
<evidence type="ECO:0000256" key="1">
    <source>
        <dbReference type="SAM" id="MobiDB-lite"/>
    </source>
</evidence>
<dbReference type="AlphaFoldDB" id="A0A484BK23"/>